<dbReference type="EMBL" id="FNXT01001350">
    <property type="protein sequence ID" value="SZX79042.1"/>
    <property type="molecule type" value="Genomic_DNA"/>
</dbReference>
<gene>
    <name evidence="1" type="ORF">BQ4739_LOCUS19335</name>
</gene>
<proteinExistence type="predicted"/>
<keyword evidence="2" id="KW-1185">Reference proteome</keyword>
<organism evidence="1 2">
    <name type="scientific">Tetradesmus obliquus</name>
    <name type="common">Green alga</name>
    <name type="synonym">Acutodesmus obliquus</name>
    <dbReference type="NCBI Taxonomy" id="3088"/>
    <lineage>
        <taxon>Eukaryota</taxon>
        <taxon>Viridiplantae</taxon>
        <taxon>Chlorophyta</taxon>
        <taxon>core chlorophytes</taxon>
        <taxon>Chlorophyceae</taxon>
        <taxon>CS clade</taxon>
        <taxon>Sphaeropleales</taxon>
        <taxon>Scenedesmaceae</taxon>
        <taxon>Tetradesmus</taxon>
    </lineage>
</organism>
<dbReference type="SUPFAM" id="SSF53448">
    <property type="entry name" value="Nucleotide-diphospho-sugar transferases"/>
    <property type="match status" value="1"/>
</dbReference>
<name>A0A383WPA8_TETOB</name>
<evidence type="ECO:0000313" key="1">
    <source>
        <dbReference type="EMBL" id="SZX79042.1"/>
    </source>
</evidence>
<dbReference type="AlphaFoldDB" id="A0A383WPA8"/>
<dbReference type="InterPro" id="IPR029044">
    <property type="entry name" value="Nucleotide-diphossugar_trans"/>
</dbReference>
<protein>
    <submittedName>
        <fullName evidence="1">Uncharacterized protein</fullName>
    </submittedName>
</protein>
<sequence>MVLGAAAALQEKQEDEPHVCIVIRTYYAHGTYGDGSLINLLHSLKAQKHSSWTALLLVMDNRPFPDLRHIVRDAADDRIDVFAEWISAKYQPKTPDGQQWMVNYHAKLYNLTDEAIRACPRNTRWVVVTNGDNDYDPQFLSVLARHGEAEVVAFDYYSRYQRPTGTPCARFAAGPQLPPCKQNNLSWCQTDLAAVAYSWPRFMADDMRFGLLEQGHGANHDGIMADVVQSRKWKISHVSGRCLVEHAPSPQRCATLDGVWDDTQAATDKETGGKCISLARAKARLQELGAAAEAVEVQLSHDRQSFDFSSEVLKLKCLRQSDPAAWKAMVKYYPARCRAAMDAAAATPSRALEPPAAAAAVASSK</sequence>
<reference evidence="1 2" key="1">
    <citation type="submission" date="2016-10" db="EMBL/GenBank/DDBJ databases">
        <authorList>
            <person name="Cai Z."/>
        </authorList>
    </citation>
    <scope>NUCLEOTIDE SEQUENCE [LARGE SCALE GENOMIC DNA]</scope>
</reference>
<evidence type="ECO:0000313" key="2">
    <source>
        <dbReference type="Proteomes" id="UP000256970"/>
    </source>
</evidence>
<accession>A0A383WPA8</accession>
<dbReference type="Proteomes" id="UP000256970">
    <property type="component" value="Unassembled WGS sequence"/>
</dbReference>
<dbReference type="STRING" id="3088.A0A383WPA8"/>